<dbReference type="InterPro" id="IPR036388">
    <property type="entry name" value="WH-like_DNA-bd_sf"/>
</dbReference>
<evidence type="ECO:0000313" key="3">
    <source>
        <dbReference type="Proteomes" id="UP000321635"/>
    </source>
</evidence>
<accession>A0A511X6H8</accession>
<dbReference type="SUPFAM" id="SSF55811">
    <property type="entry name" value="Nudix"/>
    <property type="match status" value="1"/>
</dbReference>
<dbReference type="STRING" id="1120919.GCA_000429165_00433"/>
<dbReference type="PIRSF" id="PIRSF019423">
    <property type="entry name" value="NMN_biosyn"/>
    <property type="match status" value="1"/>
</dbReference>
<organism evidence="2 3">
    <name type="scientific">Acetobacter nitrogenifigens DSM 23921 = NBRC 105050</name>
    <dbReference type="NCBI Taxonomy" id="1120919"/>
    <lineage>
        <taxon>Bacteria</taxon>
        <taxon>Pseudomonadati</taxon>
        <taxon>Pseudomonadota</taxon>
        <taxon>Alphaproteobacteria</taxon>
        <taxon>Acetobacterales</taxon>
        <taxon>Acetobacteraceae</taxon>
        <taxon>Acetobacter</taxon>
    </lineage>
</organism>
<name>A0A511X6H8_9PROT</name>
<dbReference type="InterPro" id="IPR015797">
    <property type="entry name" value="NUDIX_hydrolase-like_dom_sf"/>
</dbReference>
<evidence type="ECO:0000313" key="2">
    <source>
        <dbReference type="EMBL" id="GEN58542.1"/>
    </source>
</evidence>
<gene>
    <name evidence="2" type="ORF">ANI02nite_04260</name>
</gene>
<dbReference type="AlphaFoldDB" id="A0A511X6H8"/>
<dbReference type="Pfam" id="PF21906">
    <property type="entry name" value="WHD_NrtR"/>
    <property type="match status" value="1"/>
</dbReference>
<proteinExistence type="predicted"/>
<dbReference type="Gene3D" id="3.90.79.10">
    <property type="entry name" value="Nucleoside Triphosphate Pyrophosphohydrolase"/>
    <property type="match status" value="1"/>
</dbReference>
<protein>
    <submittedName>
        <fullName evidence="2">Membrane protein</fullName>
    </submittedName>
</protein>
<dbReference type="InterPro" id="IPR036390">
    <property type="entry name" value="WH_DNA-bd_sf"/>
</dbReference>
<dbReference type="EMBL" id="BJYF01000001">
    <property type="protein sequence ID" value="GEN58542.1"/>
    <property type="molecule type" value="Genomic_DNA"/>
</dbReference>
<dbReference type="InterPro" id="IPR011213">
    <property type="entry name" value="NMN_biosyn"/>
</dbReference>
<dbReference type="Proteomes" id="UP000321635">
    <property type="component" value="Unassembled WGS sequence"/>
</dbReference>
<keyword evidence="3" id="KW-1185">Reference proteome</keyword>
<dbReference type="Gene3D" id="1.10.10.10">
    <property type="entry name" value="Winged helix-like DNA-binding domain superfamily/Winged helix DNA-binding domain"/>
    <property type="match status" value="1"/>
</dbReference>
<dbReference type="SUPFAM" id="SSF46785">
    <property type="entry name" value="Winged helix' DNA-binding domain"/>
    <property type="match status" value="1"/>
</dbReference>
<reference evidence="2 3" key="1">
    <citation type="submission" date="2019-07" db="EMBL/GenBank/DDBJ databases">
        <title>Whole genome shotgun sequence of Acetobacter nitrogenifigens NBRC 105050.</title>
        <authorList>
            <person name="Hosoyama A."/>
            <person name="Uohara A."/>
            <person name="Ohji S."/>
            <person name="Ichikawa N."/>
        </authorList>
    </citation>
    <scope>NUCLEOTIDE SEQUENCE [LARGE SCALE GENOMIC DNA]</scope>
    <source>
        <strain evidence="2 3">NBRC 105050</strain>
    </source>
</reference>
<sequence length="316" mass="35894">MRNMSLVQTELVAVLVVFNGDTPRVLTLEDGRSLPNGPLRTDDRSLQASLRAAVERQTGVAVGHLEQLYTFADHLPADGEPRRVAISYLALTRVGAERPAEHANPFDEAGSPAAWRDWYDYFPWEDQACPRAAPAVGALLQRLDDWITRQSPERWEELRQRRDQVFGLNGESWNDELVLQRYELLYEAGLVPEAQMADIGGDACVTGLAMRHDHRRILATAIARLRAKIRYRPVIYELMPDQFTLFALQQAVERVAGRHVHKQNFRRQVAHQGLIEETGDESREAGGRPARLYRFRRSVVMERVVAGSKLPIVRAR</sequence>
<feature type="domain" description="NrtR DNA-binding winged helix" evidence="1">
    <location>
        <begin position="236"/>
        <end position="295"/>
    </location>
</feature>
<evidence type="ECO:0000259" key="1">
    <source>
        <dbReference type="Pfam" id="PF21906"/>
    </source>
</evidence>
<comment type="caution">
    <text evidence="2">The sequence shown here is derived from an EMBL/GenBank/DDBJ whole genome shotgun (WGS) entry which is preliminary data.</text>
</comment>
<dbReference type="InterPro" id="IPR054105">
    <property type="entry name" value="WHD_NrtR"/>
</dbReference>